<dbReference type="PANTHER" id="PTHR11439">
    <property type="entry name" value="GAG-POL-RELATED RETROTRANSPOSON"/>
    <property type="match status" value="1"/>
</dbReference>
<dbReference type="CDD" id="cd09272">
    <property type="entry name" value="RNase_HI_RT_Ty1"/>
    <property type="match status" value="1"/>
</dbReference>
<gene>
    <name evidence="1" type="ORF">PM001_LOCUS15136</name>
</gene>
<proteinExistence type="predicted"/>
<evidence type="ECO:0000313" key="2">
    <source>
        <dbReference type="Proteomes" id="UP001162060"/>
    </source>
</evidence>
<sequence length="187" mass="20586">MRYLMMSKNLKLHLDGAGHVSEDARVECWSDAEFAARKADRKSISGCVLTVDGAVVLWLCKKQSGVSLSTLEAEFISASQTGGELLGMKELLSELKLRVREPMPMCINNQAAIKQLDSEKSTSSAKHVDTRHKLICHHAQKGTLVPRFVRQGYASRHTDEVVAGTKNGGFKVHAQVGHHTTNTEEEC</sequence>
<name>A0AAV1U5R2_9STRA</name>
<dbReference type="PANTHER" id="PTHR11439:SF440">
    <property type="entry name" value="INTEGRASE CATALYTIC DOMAIN-CONTAINING PROTEIN"/>
    <property type="match status" value="1"/>
</dbReference>
<dbReference type="AlphaFoldDB" id="A0AAV1U5R2"/>
<evidence type="ECO:0008006" key="3">
    <source>
        <dbReference type="Google" id="ProtNLM"/>
    </source>
</evidence>
<comment type="caution">
    <text evidence="1">The sequence shown here is derived from an EMBL/GenBank/DDBJ whole genome shotgun (WGS) entry which is preliminary data.</text>
</comment>
<reference evidence="1" key="1">
    <citation type="submission" date="2024-01" db="EMBL/GenBank/DDBJ databases">
        <authorList>
            <person name="Webb A."/>
        </authorList>
    </citation>
    <scope>NUCLEOTIDE SEQUENCE</scope>
    <source>
        <strain evidence="1">Pm1</strain>
    </source>
</reference>
<organism evidence="1 2">
    <name type="scientific">Peronospora matthiolae</name>
    <dbReference type="NCBI Taxonomy" id="2874970"/>
    <lineage>
        <taxon>Eukaryota</taxon>
        <taxon>Sar</taxon>
        <taxon>Stramenopiles</taxon>
        <taxon>Oomycota</taxon>
        <taxon>Peronosporomycetes</taxon>
        <taxon>Peronosporales</taxon>
        <taxon>Peronosporaceae</taxon>
        <taxon>Peronospora</taxon>
    </lineage>
</organism>
<protein>
    <recommendedName>
        <fullName evidence="3">Polyprotein</fullName>
    </recommendedName>
</protein>
<dbReference type="Proteomes" id="UP001162060">
    <property type="component" value="Unassembled WGS sequence"/>
</dbReference>
<evidence type="ECO:0000313" key="1">
    <source>
        <dbReference type="EMBL" id="CAK7929986.1"/>
    </source>
</evidence>
<accession>A0AAV1U5R2</accession>
<dbReference type="EMBL" id="CAKLBY020000157">
    <property type="protein sequence ID" value="CAK7929986.1"/>
    <property type="molecule type" value="Genomic_DNA"/>
</dbReference>